<sequence>MEIAGFNIVTWLAATLVMGTPLVLAGLGEFLAEKTGVLNLGTEGMMLVGAVSGFIAFVETDSQIAGFAVSMLAGAAMASLFALLTQTFRANQVASGLALTIFGVGLSAFMGRPYEGEGIQGLAKLHIPLLSDIPVLGPILFQQDPMVYLSIAIGAAVIYFTYHTRAGLVMRAVGESPESAHAMGYRVIGIRYLAVLSGGALAGLGGAYMSLVEPHLWVEGLVAGRGWIAVALVVFASWRPGRVMAGAYLFGGITRLGFELQGLGVPIPSQALSSLPYIATIVVLVILSRDRTKLRLNRPASLTKPFFATG</sequence>
<feature type="transmembrane region" description="Helical" evidence="6">
    <location>
        <begin position="6"/>
        <end position="25"/>
    </location>
</feature>
<evidence type="ECO:0000256" key="5">
    <source>
        <dbReference type="ARBA" id="ARBA00023136"/>
    </source>
</evidence>
<feature type="transmembrane region" description="Helical" evidence="6">
    <location>
        <begin position="64"/>
        <end position="84"/>
    </location>
</feature>
<keyword evidence="3 6" id="KW-0812">Transmembrane</keyword>
<feature type="transmembrane region" description="Helical" evidence="6">
    <location>
        <begin position="245"/>
        <end position="265"/>
    </location>
</feature>
<dbReference type="PANTHER" id="PTHR43370:SF2">
    <property type="entry name" value="ABC TRANSPORTER PERMEASE PROTEIN"/>
    <property type="match status" value="1"/>
</dbReference>
<feature type="transmembrane region" description="Helical" evidence="6">
    <location>
        <begin position="145"/>
        <end position="162"/>
    </location>
</feature>
<keyword evidence="2" id="KW-1003">Cell membrane</keyword>
<feature type="transmembrane region" description="Helical" evidence="6">
    <location>
        <begin position="192"/>
        <end position="211"/>
    </location>
</feature>
<evidence type="ECO:0000256" key="3">
    <source>
        <dbReference type="ARBA" id="ARBA00022692"/>
    </source>
</evidence>
<evidence type="ECO:0000256" key="1">
    <source>
        <dbReference type="ARBA" id="ARBA00004651"/>
    </source>
</evidence>
<protein>
    <recommendedName>
        <fullName evidence="8">Branched-chain amino acid transport system / permease component</fullName>
    </recommendedName>
</protein>
<evidence type="ECO:0000256" key="6">
    <source>
        <dbReference type="SAM" id="Phobius"/>
    </source>
</evidence>
<evidence type="ECO:0000256" key="2">
    <source>
        <dbReference type="ARBA" id="ARBA00022475"/>
    </source>
</evidence>
<feature type="transmembrane region" description="Helical" evidence="6">
    <location>
        <begin position="271"/>
        <end position="288"/>
    </location>
</feature>
<dbReference type="GO" id="GO:0005886">
    <property type="term" value="C:plasma membrane"/>
    <property type="evidence" value="ECO:0007669"/>
    <property type="project" value="UniProtKB-SubCell"/>
</dbReference>
<evidence type="ECO:0000313" key="7">
    <source>
        <dbReference type="EMBL" id="QEA04135.1"/>
    </source>
</evidence>
<dbReference type="EMBL" id="MN079080">
    <property type="protein sequence ID" value="QEA04135.1"/>
    <property type="molecule type" value="Genomic_DNA"/>
</dbReference>
<dbReference type="CDD" id="cd06580">
    <property type="entry name" value="TM_PBP1_transp_TpRbsC_like"/>
    <property type="match status" value="1"/>
</dbReference>
<reference evidence="7" key="1">
    <citation type="submission" date="2019-06" db="EMBL/GenBank/DDBJ databases">
        <authorList>
            <person name="Murdoch R.W."/>
            <person name="Fathepure B."/>
        </authorList>
    </citation>
    <scope>NUCLEOTIDE SEQUENCE</scope>
</reference>
<gene>
    <name evidence="7" type="ORF">KBTEX_00438</name>
</gene>
<dbReference type="PANTHER" id="PTHR43370">
    <property type="entry name" value="SUGAR ABC TRANSPORTER INTEGRAL MEMBRANE PROTEIN-RELATED"/>
    <property type="match status" value="1"/>
</dbReference>
<proteinExistence type="predicted"/>
<dbReference type="Pfam" id="PF02653">
    <property type="entry name" value="BPD_transp_2"/>
    <property type="match status" value="1"/>
</dbReference>
<organism evidence="7">
    <name type="scientific">uncultured organism</name>
    <dbReference type="NCBI Taxonomy" id="155900"/>
    <lineage>
        <taxon>unclassified sequences</taxon>
        <taxon>environmental samples</taxon>
    </lineage>
</organism>
<evidence type="ECO:0008006" key="8">
    <source>
        <dbReference type="Google" id="ProtNLM"/>
    </source>
</evidence>
<accession>A0A5B8RBJ0</accession>
<keyword evidence="5 6" id="KW-0472">Membrane</keyword>
<dbReference type="AlphaFoldDB" id="A0A5B8RBJ0"/>
<feature type="transmembrane region" description="Helical" evidence="6">
    <location>
        <begin position="96"/>
        <end position="114"/>
    </location>
</feature>
<dbReference type="GO" id="GO:0022857">
    <property type="term" value="F:transmembrane transporter activity"/>
    <property type="evidence" value="ECO:0007669"/>
    <property type="project" value="InterPro"/>
</dbReference>
<name>A0A5B8RBJ0_9ZZZZ</name>
<evidence type="ECO:0000256" key="4">
    <source>
        <dbReference type="ARBA" id="ARBA00022989"/>
    </source>
</evidence>
<feature type="transmembrane region" description="Helical" evidence="6">
    <location>
        <begin position="37"/>
        <end position="58"/>
    </location>
</feature>
<keyword evidence="4 6" id="KW-1133">Transmembrane helix</keyword>
<comment type="subcellular location">
    <subcellularLocation>
        <location evidence="1">Cell membrane</location>
        <topology evidence="1">Multi-pass membrane protein</topology>
    </subcellularLocation>
</comment>
<feature type="transmembrane region" description="Helical" evidence="6">
    <location>
        <begin position="217"/>
        <end position="238"/>
    </location>
</feature>
<dbReference type="InterPro" id="IPR001851">
    <property type="entry name" value="ABC_transp_permease"/>
</dbReference>